<gene>
    <name evidence="1" type="ORF">OS493_040530</name>
</gene>
<dbReference type="Proteomes" id="UP001163046">
    <property type="component" value="Unassembled WGS sequence"/>
</dbReference>
<accession>A0A9W9Y6G7</accession>
<dbReference type="EMBL" id="MU828183">
    <property type="protein sequence ID" value="KAJ7306982.1"/>
    <property type="molecule type" value="Genomic_DNA"/>
</dbReference>
<protein>
    <submittedName>
        <fullName evidence="1">Uncharacterized protein</fullName>
    </submittedName>
</protein>
<proteinExistence type="predicted"/>
<keyword evidence="2" id="KW-1185">Reference proteome</keyword>
<reference evidence="1" key="1">
    <citation type="submission" date="2023-01" db="EMBL/GenBank/DDBJ databases">
        <title>Genome assembly of the deep-sea coral Lophelia pertusa.</title>
        <authorList>
            <person name="Herrera S."/>
            <person name="Cordes E."/>
        </authorList>
    </citation>
    <scope>NUCLEOTIDE SEQUENCE</scope>
    <source>
        <strain evidence="1">USNM1676648</strain>
        <tissue evidence="1">Polyp</tissue>
    </source>
</reference>
<feature type="non-terminal residue" evidence="1">
    <location>
        <position position="1"/>
    </location>
</feature>
<evidence type="ECO:0000313" key="2">
    <source>
        <dbReference type="Proteomes" id="UP001163046"/>
    </source>
</evidence>
<comment type="caution">
    <text evidence="1">The sequence shown here is derived from an EMBL/GenBank/DDBJ whole genome shotgun (WGS) entry which is preliminary data.</text>
</comment>
<name>A0A9W9Y6G7_9CNID</name>
<dbReference type="AlphaFoldDB" id="A0A9W9Y6G7"/>
<organism evidence="1 2">
    <name type="scientific">Desmophyllum pertusum</name>
    <dbReference type="NCBI Taxonomy" id="174260"/>
    <lineage>
        <taxon>Eukaryota</taxon>
        <taxon>Metazoa</taxon>
        <taxon>Cnidaria</taxon>
        <taxon>Anthozoa</taxon>
        <taxon>Hexacorallia</taxon>
        <taxon>Scleractinia</taxon>
        <taxon>Caryophylliina</taxon>
        <taxon>Caryophylliidae</taxon>
        <taxon>Desmophyllum</taxon>
    </lineage>
</organism>
<evidence type="ECO:0000313" key="1">
    <source>
        <dbReference type="EMBL" id="KAJ7306982.1"/>
    </source>
</evidence>
<sequence length="79" mass="9112">MAKYCLNCKPGVTNCVDPGKRVWEDCPEGQQCALYFLHHEGSNHIYDLACEGKYGVQEWVNYCKSYGSGRNQDCNYEFF</sequence>